<dbReference type="Gene3D" id="3.80.10.10">
    <property type="entry name" value="Ribonuclease Inhibitor"/>
    <property type="match status" value="1"/>
</dbReference>
<comment type="caution">
    <text evidence="2">The sequence shown here is derived from an EMBL/GenBank/DDBJ whole genome shotgun (WGS) entry which is preliminary data.</text>
</comment>
<reference evidence="2" key="1">
    <citation type="submission" date="2022-07" db="EMBL/GenBank/DDBJ databases">
        <title>Genome Sequence of Leucocoprinus birnbaumii.</title>
        <authorList>
            <person name="Buettner E."/>
        </authorList>
    </citation>
    <scope>NUCLEOTIDE SEQUENCE</scope>
    <source>
        <strain evidence="2">VT141</strain>
    </source>
</reference>
<dbReference type="Gene3D" id="1.20.1280.50">
    <property type="match status" value="1"/>
</dbReference>
<dbReference type="InterPro" id="IPR001810">
    <property type="entry name" value="F-box_dom"/>
</dbReference>
<dbReference type="InterPro" id="IPR032675">
    <property type="entry name" value="LRR_dom_sf"/>
</dbReference>
<dbReference type="Pfam" id="PF12937">
    <property type="entry name" value="F-box-like"/>
    <property type="match status" value="1"/>
</dbReference>
<gene>
    <name evidence="2" type="ORF">NP233_g9063</name>
</gene>
<proteinExistence type="predicted"/>
<protein>
    <recommendedName>
        <fullName evidence="1">F-box domain-containing protein</fullName>
    </recommendedName>
</protein>
<evidence type="ECO:0000313" key="2">
    <source>
        <dbReference type="EMBL" id="KAJ3563245.1"/>
    </source>
</evidence>
<name>A0AAD5VL52_9AGAR</name>
<sequence length="599" mass="67580">MSDFVINPEHLDFHSKLEARQKIDSRLETLNAEIAGLSTQRNELAPIFILIPEILVKIFTLVRDACHAMVPENEPHTPMPWLRVTHVCRHWRGIALAHPALWSRLNFMDDELVDMMLSRASMTPLTVKASIGRRVWELHEAIERTIGHHTHIRHLEIKCEMAWEEPKLLQRIVLDSLACSYPLLEVAILRLTHLPQVPEMAHHAELPDMAFANSPRLCTLELQDLNINWSSSWLRIVDLNHLTLKNVNHGSTSQIRAALAHMPRLRILKLLGCLPLIEDTESGRIQDTSMVQLNSLETLRISGRLVDCGNFLGQLGYPSTCQVQAHFSEGGVEQSTITLSILANRLRNPSGVMRAIGGFSALCSESKKILTAFPTRHYLRAGPYNRLIPTSAPLIRLFFPDDTLFLRAFHHFFASFNVSEMQTMVLDSHGNALTRGRVYNCCASLPKLEVIQTGGDFQVVCDAITEPTRAVSEPRELYIPSGNSAGGAATSLKLGFHQLKILVIQRGEFGYTRYPGNWDKVASCLKTRHERQLPLKDLVFADCKRLRESRLQGVTQYLTGKVKVLGKERIIKDNPDMDQGDVVETDYTIEDEVEVEVEA</sequence>
<organism evidence="2 3">
    <name type="scientific">Leucocoprinus birnbaumii</name>
    <dbReference type="NCBI Taxonomy" id="56174"/>
    <lineage>
        <taxon>Eukaryota</taxon>
        <taxon>Fungi</taxon>
        <taxon>Dikarya</taxon>
        <taxon>Basidiomycota</taxon>
        <taxon>Agaricomycotina</taxon>
        <taxon>Agaricomycetes</taxon>
        <taxon>Agaricomycetidae</taxon>
        <taxon>Agaricales</taxon>
        <taxon>Agaricineae</taxon>
        <taxon>Agaricaceae</taxon>
        <taxon>Leucocoprinus</taxon>
    </lineage>
</organism>
<feature type="domain" description="F-box" evidence="1">
    <location>
        <begin position="52"/>
        <end position="107"/>
    </location>
</feature>
<dbReference type="EMBL" id="JANIEX010000779">
    <property type="protein sequence ID" value="KAJ3563245.1"/>
    <property type="molecule type" value="Genomic_DNA"/>
</dbReference>
<evidence type="ECO:0000313" key="3">
    <source>
        <dbReference type="Proteomes" id="UP001213000"/>
    </source>
</evidence>
<dbReference type="AlphaFoldDB" id="A0AAD5VL52"/>
<accession>A0AAD5VL52</accession>
<dbReference type="SUPFAM" id="SSF52047">
    <property type="entry name" value="RNI-like"/>
    <property type="match status" value="1"/>
</dbReference>
<keyword evidence="3" id="KW-1185">Reference proteome</keyword>
<evidence type="ECO:0000259" key="1">
    <source>
        <dbReference type="Pfam" id="PF12937"/>
    </source>
</evidence>
<dbReference type="Proteomes" id="UP001213000">
    <property type="component" value="Unassembled WGS sequence"/>
</dbReference>